<evidence type="ECO:0000256" key="3">
    <source>
        <dbReference type="ARBA" id="ARBA00022475"/>
    </source>
</evidence>
<evidence type="ECO:0000256" key="1">
    <source>
        <dbReference type="ARBA" id="ARBA00004162"/>
    </source>
</evidence>
<comment type="subcellular location">
    <subcellularLocation>
        <location evidence="1">Cell membrane</location>
        <topology evidence="1">Single-pass membrane protein</topology>
    </subcellularLocation>
</comment>
<dbReference type="InterPro" id="IPR012552">
    <property type="entry name" value="DVL"/>
</dbReference>
<dbReference type="GO" id="GO:0005886">
    <property type="term" value="C:plasma membrane"/>
    <property type="evidence" value="ECO:0007669"/>
    <property type="project" value="UniProtKB-SubCell"/>
</dbReference>
<name>A0A9Q1KBK5_9CARY</name>
<evidence type="ECO:0000256" key="5">
    <source>
        <dbReference type="ARBA" id="ARBA00022989"/>
    </source>
</evidence>
<keyword evidence="10" id="KW-1185">Reference proteome</keyword>
<accession>A0A9Q1KBK5</accession>
<feature type="compositionally biased region" description="Polar residues" evidence="8">
    <location>
        <begin position="25"/>
        <end position="46"/>
    </location>
</feature>
<keyword evidence="4" id="KW-0812">Transmembrane</keyword>
<comment type="similarity">
    <text evidence="7">Belongs to the DVL/RTFL small polypeptides family.</text>
</comment>
<evidence type="ECO:0000256" key="2">
    <source>
        <dbReference type="ARBA" id="ARBA00022473"/>
    </source>
</evidence>
<organism evidence="9 10">
    <name type="scientific">Carnegiea gigantea</name>
    <dbReference type="NCBI Taxonomy" id="171969"/>
    <lineage>
        <taxon>Eukaryota</taxon>
        <taxon>Viridiplantae</taxon>
        <taxon>Streptophyta</taxon>
        <taxon>Embryophyta</taxon>
        <taxon>Tracheophyta</taxon>
        <taxon>Spermatophyta</taxon>
        <taxon>Magnoliopsida</taxon>
        <taxon>eudicotyledons</taxon>
        <taxon>Gunneridae</taxon>
        <taxon>Pentapetalae</taxon>
        <taxon>Caryophyllales</taxon>
        <taxon>Cactineae</taxon>
        <taxon>Cactaceae</taxon>
        <taxon>Cactoideae</taxon>
        <taxon>Echinocereeae</taxon>
        <taxon>Carnegiea</taxon>
    </lineage>
</organism>
<proteinExistence type="inferred from homology"/>
<dbReference type="GO" id="GO:0048367">
    <property type="term" value="P:shoot system development"/>
    <property type="evidence" value="ECO:0007669"/>
    <property type="project" value="UniProtKB-ARBA"/>
</dbReference>
<dbReference type="OrthoDB" id="784420at2759"/>
<sequence>MAYEDSECYSSSEKKWKIFKRESGMTGSSTISIDPSLMRSISQKNTSSRSPSFRRSFSQKSSSTGKSSSMCRSSSLKSSCPSSPTKNPHKSSNLMRSFSKKSSAFGKKCSNLAKEQKARFYIVKRCVSMLVNWRKHDRFHTAVGMINHALI</sequence>
<evidence type="ECO:0000313" key="9">
    <source>
        <dbReference type="EMBL" id="KAJ8439862.1"/>
    </source>
</evidence>
<evidence type="ECO:0000256" key="8">
    <source>
        <dbReference type="SAM" id="MobiDB-lite"/>
    </source>
</evidence>
<gene>
    <name evidence="9" type="ORF">Cgig2_003928</name>
</gene>
<dbReference type="PANTHER" id="PTHR47596">
    <property type="entry name" value="DVL13"/>
    <property type="match status" value="1"/>
</dbReference>
<feature type="compositionally biased region" description="Low complexity" evidence="8">
    <location>
        <begin position="47"/>
        <end position="86"/>
    </location>
</feature>
<protein>
    <submittedName>
        <fullName evidence="9">Uncharacterized protein</fullName>
    </submittedName>
</protein>
<dbReference type="Proteomes" id="UP001153076">
    <property type="component" value="Unassembled WGS sequence"/>
</dbReference>
<evidence type="ECO:0000256" key="4">
    <source>
        <dbReference type="ARBA" id="ARBA00022692"/>
    </source>
</evidence>
<keyword evidence="3" id="KW-1003">Cell membrane</keyword>
<dbReference type="AlphaFoldDB" id="A0A9Q1KBK5"/>
<keyword evidence="5" id="KW-1133">Transmembrane helix</keyword>
<evidence type="ECO:0000256" key="7">
    <source>
        <dbReference type="ARBA" id="ARBA00024340"/>
    </source>
</evidence>
<evidence type="ECO:0000313" key="10">
    <source>
        <dbReference type="Proteomes" id="UP001153076"/>
    </source>
</evidence>
<dbReference type="PANTHER" id="PTHR47596:SF2">
    <property type="entry name" value="SMALL POLYPEPTIDE DEVIL 9"/>
    <property type="match status" value="1"/>
</dbReference>
<reference evidence="9" key="1">
    <citation type="submission" date="2022-04" db="EMBL/GenBank/DDBJ databases">
        <title>Carnegiea gigantea Genome sequencing and assembly v2.</title>
        <authorList>
            <person name="Copetti D."/>
            <person name="Sanderson M.J."/>
            <person name="Burquez A."/>
            <person name="Wojciechowski M.F."/>
        </authorList>
    </citation>
    <scope>NUCLEOTIDE SEQUENCE</scope>
    <source>
        <strain evidence="9">SGP5-SGP5p</strain>
        <tissue evidence="9">Aerial part</tissue>
    </source>
</reference>
<dbReference type="Pfam" id="PF08137">
    <property type="entry name" value="DVL"/>
    <property type="match status" value="1"/>
</dbReference>
<keyword evidence="2" id="KW-0217">Developmental protein</keyword>
<evidence type="ECO:0000256" key="6">
    <source>
        <dbReference type="ARBA" id="ARBA00023136"/>
    </source>
</evidence>
<dbReference type="InterPro" id="IPR052692">
    <property type="entry name" value="DVL_RTFL_polypeptides"/>
</dbReference>
<feature type="region of interest" description="Disordered" evidence="8">
    <location>
        <begin position="22"/>
        <end position="95"/>
    </location>
</feature>
<dbReference type="GO" id="GO:0008285">
    <property type="term" value="P:negative regulation of cell population proliferation"/>
    <property type="evidence" value="ECO:0007669"/>
    <property type="project" value="InterPro"/>
</dbReference>
<comment type="caution">
    <text evidence="9">The sequence shown here is derived from an EMBL/GenBank/DDBJ whole genome shotgun (WGS) entry which is preliminary data.</text>
</comment>
<dbReference type="EMBL" id="JAKOGI010000205">
    <property type="protein sequence ID" value="KAJ8439862.1"/>
    <property type="molecule type" value="Genomic_DNA"/>
</dbReference>
<keyword evidence="6" id="KW-0472">Membrane</keyword>